<reference evidence="1" key="1">
    <citation type="submission" date="2022-04" db="EMBL/GenBank/DDBJ databases">
        <title>Genome of the entomopathogenic fungus Entomophthora muscae.</title>
        <authorList>
            <person name="Elya C."/>
            <person name="Lovett B.R."/>
            <person name="Lee E."/>
            <person name="Macias A.M."/>
            <person name="Hajek A.E."/>
            <person name="De Bivort B.L."/>
            <person name="Kasson M.T."/>
            <person name="De Fine Licht H.H."/>
            <person name="Stajich J.E."/>
        </authorList>
    </citation>
    <scope>NUCLEOTIDE SEQUENCE</scope>
    <source>
        <strain evidence="1">Berkeley</strain>
    </source>
</reference>
<sequence>MKANDLKSAKSACDEKENTCIDITILSPETANNNETSQCKRHPGYGETPEGMSRSQFKKMKKAEMREKTHKEWRTKIREKEREKKKLKKQAIREGLVTPPVYEKVLQEPSTLRVVLDMSFDALMNDKELSSVGRQIQHCYSDNRRAKHPVGIHVTSHTEKIKEWFDTKAKESVNWQGIDFHEKPYEEVFAKEDLVYLTADSDNVISTLDETKVYIIGGIVDKNRHKLLTLNKAKEQGIATAQLPIGNYIKLVTRKVLAVNHVFEILIKFIEHRDWEKAFKEVIPQRKFNQDTTPTTPN</sequence>
<evidence type="ECO:0000313" key="1">
    <source>
        <dbReference type="EMBL" id="KAJ9075503.1"/>
    </source>
</evidence>
<dbReference type="EMBL" id="QTSX02002444">
    <property type="protein sequence ID" value="KAJ9075503.1"/>
    <property type="molecule type" value="Genomic_DNA"/>
</dbReference>
<name>A0ACC2TLF4_9FUNG</name>
<proteinExistence type="predicted"/>
<keyword evidence="1" id="KW-0808">Transferase</keyword>
<evidence type="ECO:0000313" key="2">
    <source>
        <dbReference type="Proteomes" id="UP001165960"/>
    </source>
</evidence>
<dbReference type="EC" id="2.1.1.221" evidence="1"/>
<protein>
    <submittedName>
        <fullName evidence="1">tRNA methyltransferase 10</fullName>
        <ecNumber evidence="1">2.1.1.221</ecNumber>
    </submittedName>
</protein>
<gene>
    <name evidence="1" type="primary">TRMT10A</name>
    <name evidence="1" type="ORF">DSO57_1039731</name>
</gene>
<accession>A0ACC2TLF4</accession>
<comment type="caution">
    <text evidence="1">The sequence shown here is derived from an EMBL/GenBank/DDBJ whole genome shotgun (WGS) entry which is preliminary data.</text>
</comment>
<dbReference type="Proteomes" id="UP001165960">
    <property type="component" value="Unassembled WGS sequence"/>
</dbReference>
<organism evidence="1 2">
    <name type="scientific">Entomophthora muscae</name>
    <dbReference type="NCBI Taxonomy" id="34485"/>
    <lineage>
        <taxon>Eukaryota</taxon>
        <taxon>Fungi</taxon>
        <taxon>Fungi incertae sedis</taxon>
        <taxon>Zoopagomycota</taxon>
        <taxon>Entomophthoromycotina</taxon>
        <taxon>Entomophthoromycetes</taxon>
        <taxon>Entomophthorales</taxon>
        <taxon>Entomophthoraceae</taxon>
        <taxon>Entomophthora</taxon>
    </lineage>
</organism>
<keyword evidence="2" id="KW-1185">Reference proteome</keyword>
<keyword evidence="1" id="KW-0489">Methyltransferase</keyword>